<dbReference type="InterPro" id="IPR010264">
    <property type="entry name" value="Self-incomp_S1"/>
</dbReference>
<evidence type="ECO:0000313" key="7">
    <source>
        <dbReference type="Proteomes" id="UP000694867"/>
    </source>
</evidence>
<reference evidence="8" key="1">
    <citation type="submission" date="2025-08" db="UniProtKB">
        <authorList>
            <consortium name="RefSeq"/>
        </authorList>
    </citation>
    <scope>IDENTIFICATION</scope>
</reference>
<feature type="signal peptide" evidence="6">
    <location>
        <begin position="1"/>
        <end position="18"/>
    </location>
</feature>
<protein>
    <submittedName>
        <fullName evidence="8">Uncharacterized protein LOC100901834</fullName>
    </submittedName>
</protein>
<gene>
    <name evidence="8" type="primary">LOC100901834</name>
</gene>
<keyword evidence="7" id="KW-1185">Reference proteome</keyword>
<dbReference type="AlphaFoldDB" id="A0AAJ6QU00"/>
<dbReference type="Proteomes" id="UP000694867">
    <property type="component" value="Unplaced"/>
</dbReference>
<sequence>MKWSLVVVLLSLLTVANCNPFIIASAIGNVIGAIIKIIEHSEQRSVIVENHGRHHAHLWCASKDDRIGGADGIWVAPGASLGWTFHRKSGTQFWCTMDWWGQRVGWDVYVHNWNDAPKITKWHIRDDGVYDEWRGRKWRDLNS</sequence>
<proteinExistence type="inferred from homology"/>
<evidence type="ECO:0000256" key="2">
    <source>
        <dbReference type="ARBA" id="ARBA00005581"/>
    </source>
</evidence>
<dbReference type="RefSeq" id="XP_003743962.1">
    <property type="nucleotide sequence ID" value="XM_003743914.2"/>
</dbReference>
<comment type="similarity">
    <text evidence="2">Belongs to the plant self-incompatibility (S1) protein family.</text>
</comment>
<dbReference type="Pfam" id="PF05938">
    <property type="entry name" value="Self-incomp_S1"/>
    <property type="match status" value="1"/>
</dbReference>
<evidence type="ECO:0000256" key="5">
    <source>
        <dbReference type="ARBA" id="ARBA00022729"/>
    </source>
</evidence>
<comment type="subcellular location">
    <subcellularLocation>
        <location evidence="1">Secreted</location>
    </subcellularLocation>
</comment>
<keyword evidence="4" id="KW-0964">Secreted</keyword>
<name>A0AAJ6QU00_9ACAR</name>
<feature type="chain" id="PRO_5042564582" evidence="6">
    <location>
        <begin position="19"/>
        <end position="143"/>
    </location>
</feature>
<dbReference type="KEGG" id="goe:100901834"/>
<evidence type="ECO:0000313" key="8">
    <source>
        <dbReference type="RefSeq" id="XP_003743962.1"/>
    </source>
</evidence>
<dbReference type="GO" id="GO:0060320">
    <property type="term" value="P:rejection of self pollen"/>
    <property type="evidence" value="ECO:0007669"/>
    <property type="project" value="UniProtKB-KW"/>
</dbReference>
<evidence type="ECO:0000256" key="6">
    <source>
        <dbReference type="SAM" id="SignalP"/>
    </source>
</evidence>
<keyword evidence="3" id="KW-0713">Self-incompatibility</keyword>
<evidence type="ECO:0000256" key="3">
    <source>
        <dbReference type="ARBA" id="ARBA00022471"/>
    </source>
</evidence>
<dbReference type="GO" id="GO:0005576">
    <property type="term" value="C:extracellular region"/>
    <property type="evidence" value="ECO:0007669"/>
    <property type="project" value="UniProtKB-SubCell"/>
</dbReference>
<evidence type="ECO:0000256" key="1">
    <source>
        <dbReference type="ARBA" id="ARBA00004613"/>
    </source>
</evidence>
<keyword evidence="5 6" id="KW-0732">Signal</keyword>
<organism evidence="7 8">
    <name type="scientific">Galendromus occidentalis</name>
    <name type="common">western predatory mite</name>
    <dbReference type="NCBI Taxonomy" id="34638"/>
    <lineage>
        <taxon>Eukaryota</taxon>
        <taxon>Metazoa</taxon>
        <taxon>Ecdysozoa</taxon>
        <taxon>Arthropoda</taxon>
        <taxon>Chelicerata</taxon>
        <taxon>Arachnida</taxon>
        <taxon>Acari</taxon>
        <taxon>Parasitiformes</taxon>
        <taxon>Mesostigmata</taxon>
        <taxon>Gamasina</taxon>
        <taxon>Phytoseioidea</taxon>
        <taxon>Phytoseiidae</taxon>
        <taxon>Typhlodrominae</taxon>
        <taxon>Galendromus</taxon>
    </lineage>
</organism>
<dbReference type="GeneID" id="100901834"/>
<evidence type="ECO:0000256" key="4">
    <source>
        <dbReference type="ARBA" id="ARBA00022525"/>
    </source>
</evidence>
<accession>A0AAJ6QU00</accession>